<reference evidence="1 2" key="1">
    <citation type="journal article" date="2017" name="BMC Genomics">
        <title>Comparative genomic and phylogenomic analyses of the Bifidobacteriaceae family.</title>
        <authorList>
            <person name="Lugli G.A."/>
            <person name="Milani C."/>
            <person name="Turroni F."/>
            <person name="Duranti S."/>
            <person name="Mancabelli L."/>
            <person name="Mangifesta M."/>
            <person name="Ferrario C."/>
            <person name="Modesto M."/>
            <person name="Mattarelli P."/>
            <person name="Jiri K."/>
            <person name="van Sinderen D."/>
            <person name="Ventura M."/>
        </authorList>
    </citation>
    <scope>NUCLEOTIDE SEQUENCE [LARGE SCALE GENOMIC DNA]</scope>
    <source>
        <strain evidence="1 2">DSM 100202</strain>
    </source>
</reference>
<evidence type="ECO:0000313" key="2">
    <source>
        <dbReference type="Proteomes" id="UP000216074"/>
    </source>
</evidence>
<keyword evidence="2" id="KW-1185">Reference proteome</keyword>
<dbReference type="InterPro" id="IPR043138">
    <property type="entry name" value="GGT_lsub"/>
</dbReference>
<dbReference type="PANTHER" id="PTHR43881">
    <property type="entry name" value="GAMMA-GLUTAMYLTRANSPEPTIDASE (AFU_ORTHOLOGUE AFUA_4G13580)"/>
    <property type="match status" value="1"/>
</dbReference>
<dbReference type="InterPro" id="IPR052896">
    <property type="entry name" value="GGT-like_enzyme"/>
</dbReference>
<dbReference type="InterPro" id="IPR043137">
    <property type="entry name" value="GGT_ssub_C"/>
</dbReference>
<name>A0A261G0I2_9BIFI</name>
<dbReference type="SUPFAM" id="SSF56235">
    <property type="entry name" value="N-terminal nucleophile aminohydrolases (Ntn hydrolases)"/>
    <property type="match status" value="1"/>
</dbReference>
<proteinExistence type="predicted"/>
<accession>A0A261G0I2</accession>
<dbReference type="RefSeq" id="WP_094729442.1">
    <property type="nucleotide sequence ID" value="NZ_MWWY01000016.1"/>
</dbReference>
<comment type="caution">
    <text evidence="1">The sequence shown here is derived from an EMBL/GenBank/DDBJ whole genome shotgun (WGS) entry which is preliminary data.</text>
</comment>
<dbReference type="Gene3D" id="3.60.20.40">
    <property type="match status" value="1"/>
</dbReference>
<dbReference type="Pfam" id="PF01019">
    <property type="entry name" value="G_glu_transpept"/>
    <property type="match status" value="1"/>
</dbReference>
<dbReference type="GO" id="GO:0016740">
    <property type="term" value="F:transferase activity"/>
    <property type="evidence" value="ECO:0007669"/>
    <property type="project" value="UniProtKB-KW"/>
</dbReference>
<evidence type="ECO:0000313" key="1">
    <source>
        <dbReference type="EMBL" id="OZG64931.1"/>
    </source>
</evidence>
<dbReference type="Gene3D" id="1.10.246.130">
    <property type="match status" value="1"/>
</dbReference>
<organism evidence="1 2">
    <name type="scientific">Bifidobacterium hapali</name>
    <dbReference type="NCBI Taxonomy" id="1630172"/>
    <lineage>
        <taxon>Bacteria</taxon>
        <taxon>Bacillati</taxon>
        <taxon>Actinomycetota</taxon>
        <taxon>Actinomycetes</taxon>
        <taxon>Bifidobacteriales</taxon>
        <taxon>Bifidobacteriaceae</taxon>
        <taxon>Bifidobacterium</taxon>
    </lineage>
</organism>
<dbReference type="InterPro" id="IPR029055">
    <property type="entry name" value="Ntn_hydrolases_N"/>
</dbReference>
<dbReference type="AlphaFoldDB" id="A0A261G0I2"/>
<dbReference type="EMBL" id="MWWY01000016">
    <property type="protein sequence ID" value="OZG64931.1"/>
    <property type="molecule type" value="Genomic_DNA"/>
</dbReference>
<sequence>MTTIPSFDPLAQHYSSHRFPIYANRAMVNCSTPQASSAGLQVLLKGGNAFDAAVAAAATLTVVEPTSNGIGSDAFCIAWSARENRLVGLNSSGSAPQAISIDRVIADGNDDHGHMPKLGWTPITVPGAPAAWASINKRFGRLSLADDLAPAVDYARNGYAVNANLARFWQLSANVYRAANNDGRFDEWFRVFTHNNLTPSAGDIITLPDHANTLQEIGETHARSFYEGDLARAIDAASRAAGGYLRYDDLAAFQPRWVEPMRLDYRGWQVCEIPPNGQGIVALMALNILRNFDFASGPAGRDNARTAHLQIEAVKLAFADAFDTVTDPDDTSFDYAQYLTPEYGEQRARLIGDTAQVRTTRTPSSSGTVYLCCADGEGNMVSYIQSNYMGFGSGIVVPGTGIALQNRGADFSLDPSRANALKPGKRTYHTIIPGFLMKDGQPVGPFGVMGAYMQPQGHVQVAMNAIDFGLDPQQALDAPRWRWDRSNTVRVETSFDESIARELARRGHDVTVSLEAADFGRGQMIMRLDRGALSSAFSESTEAVTLAHTIAGPSYVGGTESRTDSNIACW</sequence>
<protein>
    <submittedName>
        <fullName evidence="1">Gamma-glutamyltransferase</fullName>
    </submittedName>
</protein>
<keyword evidence="1" id="KW-0808">Transferase</keyword>
<gene>
    <name evidence="1" type="ORF">BHAP_0785</name>
</gene>
<dbReference type="PRINTS" id="PR01210">
    <property type="entry name" value="GGTRANSPTASE"/>
</dbReference>
<dbReference type="PANTHER" id="PTHR43881:SF1">
    <property type="entry name" value="GAMMA-GLUTAMYLTRANSPEPTIDASE (AFU_ORTHOLOGUE AFUA_4G13580)"/>
    <property type="match status" value="1"/>
</dbReference>
<dbReference type="Proteomes" id="UP000216074">
    <property type="component" value="Unassembled WGS sequence"/>
</dbReference>